<dbReference type="EMBL" id="LT607754">
    <property type="protein sequence ID" value="SCG38620.1"/>
    <property type="molecule type" value="Genomic_DNA"/>
</dbReference>
<proteinExistence type="predicted"/>
<keyword evidence="2" id="KW-0472">Membrane</keyword>
<keyword evidence="5" id="KW-1185">Reference proteome</keyword>
<evidence type="ECO:0000313" key="4">
    <source>
        <dbReference type="EMBL" id="SCG38620.1"/>
    </source>
</evidence>
<evidence type="ECO:0000313" key="5">
    <source>
        <dbReference type="Proteomes" id="UP000198221"/>
    </source>
</evidence>
<dbReference type="AlphaFoldDB" id="A0A1C5GXZ4"/>
<feature type="chain" id="PRO_5039690915" description="LigA protein" evidence="3">
    <location>
        <begin position="25"/>
        <end position="374"/>
    </location>
</feature>
<reference evidence="5" key="1">
    <citation type="submission" date="2016-06" db="EMBL/GenBank/DDBJ databases">
        <authorList>
            <person name="Varghese N."/>
            <person name="Submissions Spin"/>
        </authorList>
    </citation>
    <scope>NUCLEOTIDE SEQUENCE [LARGE SCALE GENOMIC DNA]</scope>
    <source>
        <strain evidence="5">DSM 43819</strain>
    </source>
</reference>
<organism evidence="4 5">
    <name type="scientific">Micromonospora inositola</name>
    <dbReference type="NCBI Taxonomy" id="47865"/>
    <lineage>
        <taxon>Bacteria</taxon>
        <taxon>Bacillati</taxon>
        <taxon>Actinomycetota</taxon>
        <taxon>Actinomycetes</taxon>
        <taxon>Micromonosporales</taxon>
        <taxon>Micromonosporaceae</taxon>
        <taxon>Micromonospora</taxon>
    </lineage>
</organism>
<dbReference type="Proteomes" id="UP000198221">
    <property type="component" value="Chromosome I"/>
</dbReference>
<dbReference type="RefSeq" id="WP_231929640.1">
    <property type="nucleotide sequence ID" value="NZ_LT607754.1"/>
</dbReference>
<accession>A0A1C5GXZ4</accession>
<feature type="transmembrane region" description="Helical" evidence="2">
    <location>
        <begin position="323"/>
        <end position="344"/>
    </location>
</feature>
<sequence>MIPVPLRRATVVVTVALAALLALAAPAAAHGADAPDGTDYRAEVTALAPARPGLTVRVVEAGARLELINRTGRDVEVLGYSGEPYLRVGPGGVYENRRSPATYLNQTIAGDTSLPPAADPAAAPVWSRVGKGQSVRWHDQRTLWLESSPPAQVTADPGRQQRVRDWVVPLRAGDETIEVRGTLDWVPPPDAYPWWVAATLGFLAVAAAGLAPAGTATGVRALRGVGALLALGGLATVAFTIGRELDAGADGLGGVLLGLINGQVWMLLTGLGAIAAGGYALARREAADFALALAGACLAIFAGFANIAVLSRSVVPVVWPATTARLLVALILATGAGALGAGILRLHAASRASRQPVPTPATPAAGQEGRGVKP</sequence>
<feature type="signal peptide" evidence="3">
    <location>
        <begin position="1"/>
        <end position="24"/>
    </location>
</feature>
<keyword evidence="2" id="KW-1133">Transmembrane helix</keyword>
<protein>
    <recommendedName>
        <fullName evidence="6">LigA protein</fullName>
    </recommendedName>
</protein>
<evidence type="ECO:0000256" key="2">
    <source>
        <dbReference type="SAM" id="Phobius"/>
    </source>
</evidence>
<feature type="transmembrane region" description="Helical" evidence="2">
    <location>
        <begin position="225"/>
        <end position="242"/>
    </location>
</feature>
<name>A0A1C5GXZ4_9ACTN</name>
<evidence type="ECO:0000256" key="1">
    <source>
        <dbReference type="SAM" id="MobiDB-lite"/>
    </source>
</evidence>
<feature type="transmembrane region" description="Helical" evidence="2">
    <location>
        <begin position="192"/>
        <end position="213"/>
    </location>
</feature>
<feature type="transmembrane region" description="Helical" evidence="2">
    <location>
        <begin position="262"/>
        <end position="282"/>
    </location>
</feature>
<keyword evidence="2" id="KW-0812">Transmembrane</keyword>
<feature type="transmembrane region" description="Helical" evidence="2">
    <location>
        <begin position="289"/>
        <end position="311"/>
    </location>
</feature>
<keyword evidence="3" id="KW-0732">Signal</keyword>
<evidence type="ECO:0000256" key="3">
    <source>
        <dbReference type="SAM" id="SignalP"/>
    </source>
</evidence>
<feature type="region of interest" description="Disordered" evidence="1">
    <location>
        <begin position="354"/>
        <end position="374"/>
    </location>
</feature>
<gene>
    <name evidence="4" type="ORF">GA0070613_0551</name>
</gene>
<evidence type="ECO:0008006" key="6">
    <source>
        <dbReference type="Google" id="ProtNLM"/>
    </source>
</evidence>